<keyword evidence="3 6" id="KW-0378">Hydrolase</keyword>
<protein>
    <submittedName>
        <fullName evidence="6">Alpha/beta hydrolase</fullName>
    </submittedName>
</protein>
<keyword evidence="2" id="KW-0732">Signal</keyword>
<keyword evidence="7" id="KW-1185">Reference proteome</keyword>
<dbReference type="InterPro" id="IPR051601">
    <property type="entry name" value="Serine_prot/Carboxylest_S33"/>
</dbReference>
<evidence type="ECO:0000256" key="2">
    <source>
        <dbReference type="ARBA" id="ARBA00022729"/>
    </source>
</evidence>
<dbReference type="InterPro" id="IPR013595">
    <property type="entry name" value="Pept_S33_TAP-like_C"/>
</dbReference>
<comment type="caution">
    <text evidence="6">The sequence shown here is derived from an EMBL/GenBank/DDBJ whole genome shotgun (WGS) entry which is preliminary data.</text>
</comment>
<organism evidence="6 7">
    <name type="scientific">Isoptericola peretonis</name>
    <dbReference type="NCBI Taxonomy" id="2918523"/>
    <lineage>
        <taxon>Bacteria</taxon>
        <taxon>Bacillati</taxon>
        <taxon>Actinomycetota</taxon>
        <taxon>Actinomycetes</taxon>
        <taxon>Micrococcales</taxon>
        <taxon>Promicromonosporaceae</taxon>
        <taxon>Isoptericola</taxon>
    </lineage>
</organism>
<evidence type="ECO:0000256" key="4">
    <source>
        <dbReference type="SAM" id="MobiDB-lite"/>
    </source>
</evidence>
<feature type="region of interest" description="Disordered" evidence="4">
    <location>
        <begin position="1"/>
        <end position="26"/>
    </location>
</feature>
<feature type="compositionally biased region" description="Low complexity" evidence="4">
    <location>
        <begin position="11"/>
        <end position="21"/>
    </location>
</feature>
<accession>A0ABT0J081</accession>
<dbReference type="RefSeq" id="WP_416342754.1">
    <property type="nucleotide sequence ID" value="NZ_JALQCY010000001.1"/>
</dbReference>
<dbReference type="GO" id="GO:0016787">
    <property type="term" value="F:hydrolase activity"/>
    <property type="evidence" value="ECO:0007669"/>
    <property type="project" value="UniProtKB-KW"/>
</dbReference>
<comment type="similarity">
    <text evidence="1">Belongs to the peptidase S33 family.</text>
</comment>
<dbReference type="InterPro" id="IPR029058">
    <property type="entry name" value="AB_hydrolase_fold"/>
</dbReference>
<reference evidence="6 7" key="1">
    <citation type="submission" date="2022-02" db="EMBL/GenBank/DDBJ databases">
        <title>The car tank lid bacteriome: a reservoir of bacteria with potential in bioremediation of fuel.</title>
        <authorList>
            <person name="Vidal-Verdu A."/>
            <person name="Gomez-Martinez D."/>
            <person name="Latorre-Perez A."/>
            <person name="Pereto J."/>
            <person name="Porcar M."/>
        </authorList>
    </citation>
    <scope>NUCLEOTIDE SEQUENCE [LARGE SCALE GENOMIC DNA]</scope>
    <source>
        <strain evidence="6 7">4D.3</strain>
    </source>
</reference>
<dbReference type="Gene3D" id="3.40.50.1820">
    <property type="entry name" value="alpha/beta hydrolase"/>
    <property type="match status" value="1"/>
</dbReference>
<evidence type="ECO:0000256" key="1">
    <source>
        <dbReference type="ARBA" id="ARBA00010088"/>
    </source>
</evidence>
<dbReference type="PANTHER" id="PTHR43248:SF29">
    <property type="entry name" value="TRIPEPTIDYL AMINOPEPTIDASE"/>
    <property type="match status" value="1"/>
</dbReference>
<proteinExistence type="inferred from homology"/>
<evidence type="ECO:0000256" key="3">
    <source>
        <dbReference type="ARBA" id="ARBA00022801"/>
    </source>
</evidence>
<dbReference type="Proteomes" id="UP001651050">
    <property type="component" value="Unassembled WGS sequence"/>
</dbReference>
<evidence type="ECO:0000313" key="7">
    <source>
        <dbReference type="Proteomes" id="UP001651050"/>
    </source>
</evidence>
<feature type="domain" description="Peptidase S33 tripeptidyl aminopeptidase-like C-terminal" evidence="5">
    <location>
        <begin position="434"/>
        <end position="535"/>
    </location>
</feature>
<gene>
    <name evidence="6" type="ORF">M1843_04010</name>
</gene>
<dbReference type="PANTHER" id="PTHR43248">
    <property type="entry name" value="2-SUCCINYL-6-HYDROXY-2,4-CYCLOHEXADIENE-1-CARBOXYLATE SYNTHASE"/>
    <property type="match status" value="1"/>
</dbReference>
<dbReference type="Pfam" id="PF08386">
    <property type="entry name" value="Abhydrolase_4"/>
    <property type="match status" value="1"/>
</dbReference>
<sequence>MNFDERRPTARRTSSPRSISRTARRRPARAAAVVVAGALLLAGCTAAPKEQSPVGSTTGPAARQAPEGFEQYYGQALEWKDCEDGLECATASAPVSWQDAESGSIELALVRDPADGRDPEGSLLVNPGGPGASGVDFVRGDATGPEPIFGKKLHDAFDIVGFDPRGVETSTPVTCFDDARKDESLAKSFDTSTDEGIEAMAAEARAWGEACAQNTGDVLGHVDTQSAARDLDMLRAVLGDDQLHYLGFSYGTQLGATYAGLFPDRAGRLVLDGAIDTTLSADDISKGQAVGFENALRAYVADCQAGAGCPLRGTVDDGMRQIRALLDSALERPIPTSDDARPVTQTLAFYGIAVTLYNQASWPALTQALDEAINQGTGDTLLYLADTYNDRNADGSFSTNSSEAFRAVGCLDDRGTSDVDEMRAEAADIEKQAPTVGTFFSYGGTSCTDWPAPVAEKEYDVHAKGAPPIVVVGTTNDPATPYVWAEGLAKTLDSGVLVTYEGEGHTAYSPSRECVADVVESYLVDGDVPQEGTTC</sequence>
<name>A0ABT0J081_9MICO</name>
<evidence type="ECO:0000313" key="6">
    <source>
        <dbReference type="EMBL" id="MCK9792912.1"/>
    </source>
</evidence>
<dbReference type="EMBL" id="JALQCY010000001">
    <property type="protein sequence ID" value="MCK9792912.1"/>
    <property type="molecule type" value="Genomic_DNA"/>
</dbReference>
<dbReference type="SUPFAM" id="SSF53474">
    <property type="entry name" value="alpha/beta-Hydrolases"/>
    <property type="match status" value="1"/>
</dbReference>
<evidence type="ECO:0000259" key="5">
    <source>
        <dbReference type="Pfam" id="PF08386"/>
    </source>
</evidence>